<accession>A0AAN7YAA2</accession>
<organism evidence="1 2">
    <name type="scientific">Eleginops maclovinus</name>
    <name type="common">Patagonian blennie</name>
    <name type="synonym">Eleginus maclovinus</name>
    <dbReference type="NCBI Taxonomy" id="56733"/>
    <lineage>
        <taxon>Eukaryota</taxon>
        <taxon>Metazoa</taxon>
        <taxon>Chordata</taxon>
        <taxon>Craniata</taxon>
        <taxon>Vertebrata</taxon>
        <taxon>Euteleostomi</taxon>
        <taxon>Actinopterygii</taxon>
        <taxon>Neopterygii</taxon>
        <taxon>Teleostei</taxon>
        <taxon>Neoteleostei</taxon>
        <taxon>Acanthomorphata</taxon>
        <taxon>Eupercaria</taxon>
        <taxon>Perciformes</taxon>
        <taxon>Notothenioidei</taxon>
        <taxon>Eleginopidae</taxon>
        <taxon>Eleginops</taxon>
    </lineage>
</organism>
<keyword evidence="2" id="KW-1185">Reference proteome</keyword>
<evidence type="ECO:0000313" key="2">
    <source>
        <dbReference type="Proteomes" id="UP001346869"/>
    </source>
</evidence>
<comment type="caution">
    <text evidence="1">The sequence shown here is derived from an EMBL/GenBank/DDBJ whole genome shotgun (WGS) entry which is preliminary data.</text>
</comment>
<reference evidence="1 2" key="2">
    <citation type="journal article" date="2023" name="Mol. Biol. Evol.">
        <title>Genomics of Secondarily Temperate Adaptation in the Only Non-Antarctic Icefish.</title>
        <authorList>
            <person name="Rivera-Colon A.G."/>
            <person name="Rayamajhi N."/>
            <person name="Minhas B.F."/>
            <person name="Madrigal G."/>
            <person name="Bilyk K.T."/>
            <person name="Yoon V."/>
            <person name="Hune M."/>
            <person name="Gregory S."/>
            <person name="Cheng C.H.C."/>
            <person name="Catchen J.M."/>
        </authorList>
    </citation>
    <scope>NUCLEOTIDE SEQUENCE [LARGE SCALE GENOMIC DNA]</scope>
    <source>
        <strain evidence="1">JMC-PN-2008</strain>
    </source>
</reference>
<name>A0AAN7YAA2_ELEMC</name>
<proteinExistence type="predicted"/>
<dbReference type="AlphaFoldDB" id="A0AAN7YAA2"/>
<reference evidence="1 2" key="1">
    <citation type="journal article" date="2023" name="Genes (Basel)">
        <title>Chromosome-Level Genome Assembly and Circadian Gene Repertoire of the Patagonia Blennie Eleginops maclovinus-The Closest Ancestral Proxy of Antarctic Cryonotothenioids.</title>
        <authorList>
            <person name="Cheng C.C."/>
            <person name="Rivera-Colon A.G."/>
            <person name="Minhas B.F."/>
            <person name="Wilson L."/>
            <person name="Rayamajhi N."/>
            <person name="Vargas-Chacoff L."/>
            <person name="Catchen J.M."/>
        </authorList>
    </citation>
    <scope>NUCLEOTIDE SEQUENCE [LARGE SCALE GENOMIC DNA]</scope>
    <source>
        <strain evidence="1">JMC-PN-2008</strain>
    </source>
</reference>
<evidence type="ECO:0000313" key="1">
    <source>
        <dbReference type="EMBL" id="KAK5874275.1"/>
    </source>
</evidence>
<gene>
    <name evidence="1" type="ORF">PBY51_019239</name>
</gene>
<protein>
    <submittedName>
        <fullName evidence="1">Uncharacterized protein</fullName>
    </submittedName>
</protein>
<dbReference type="EMBL" id="JAUZQC010000003">
    <property type="protein sequence ID" value="KAK5874275.1"/>
    <property type="molecule type" value="Genomic_DNA"/>
</dbReference>
<dbReference type="Proteomes" id="UP001346869">
    <property type="component" value="Unassembled WGS sequence"/>
</dbReference>
<sequence length="71" mass="7572">MYCGPDDLHQRSITKVPSVLVSSSAVKSSGRIHHGVMPASSASSGLLPFAQRKDNIFTAKQKYDSEGTGVH</sequence>